<comment type="caution">
    <text evidence="1">The sequence shown here is derived from an EMBL/GenBank/DDBJ whole genome shotgun (WGS) entry which is preliminary data.</text>
</comment>
<dbReference type="AlphaFoldDB" id="A0A9D2PD29"/>
<reference evidence="1" key="1">
    <citation type="journal article" date="2021" name="PeerJ">
        <title>Extensive microbial diversity within the chicken gut microbiome revealed by metagenomics and culture.</title>
        <authorList>
            <person name="Gilroy R."/>
            <person name="Ravi A."/>
            <person name="Getino M."/>
            <person name="Pursley I."/>
            <person name="Horton D.L."/>
            <person name="Alikhan N.F."/>
            <person name="Baker D."/>
            <person name="Gharbi K."/>
            <person name="Hall N."/>
            <person name="Watson M."/>
            <person name="Adriaenssens E.M."/>
            <person name="Foster-Nyarko E."/>
            <person name="Jarju S."/>
            <person name="Secka A."/>
            <person name="Antonio M."/>
            <person name="Oren A."/>
            <person name="Chaudhuri R.R."/>
            <person name="La Ragione R."/>
            <person name="Hildebrand F."/>
            <person name="Pallen M.J."/>
        </authorList>
    </citation>
    <scope>NUCLEOTIDE SEQUENCE</scope>
    <source>
        <strain evidence="1">CHK183-5548</strain>
    </source>
</reference>
<protein>
    <submittedName>
        <fullName evidence="1">Uncharacterized protein</fullName>
    </submittedName>
</protein>
<dbReference type="Proteomes" id="UP000823883">
    <property type="component" value="Unassembled WGS sequence"/>
</dbReference>
<dbReference type="EMBL" id="DWWL01000070">
    <property type="protein sequence ID" value="HJC48535.1"/>
    <property type="molecule type" value="Genomic_DNA"/>
</dbReference>
<accession>A0A9D2PD29</accession>
<sequence length="142" mass="15784">MADLTNFIYCINAERIPSKNGKTDSVNAIGVLSSLTPEFVPGTFSFSVIFSVLDIDISGNNTVQITFFREGEQENLVDSGVITIPPLSPDSDDIQLPPKYQGLNMSMDFRNVIFEQEGLYNTKVIFNDQVLAIKPIYVKGKR</sequence>
<gene>
    <name evidence="1" type="ORF">IAA04_10830</name>
</gene>
<dbReference type="Pfam" id="PF22091">
    <property type="entry name" value="DUF6941"/>
    <property type="match status" value="1"/>
</dbReference>
<evidence type="ECO:0000313" key="2">
    <source>
        <dbReference type="Proteomes" id="UP000823883"/>
    </source>
</evidence>
<reference evidence="1" key="2">
    <citation type="submission" date="2021-04" db="EMBL/GenBank/DDBJ databases">
        <authorList>
            <person name="Gilroy R."/>
        </authorList>
    </citation>
    <scope>NUCLEOTIDE SEQUENCE</scope>
    <source>
        <strain evidence="1">CHK183-5548</strain>
    </source>
</reference>
<evidence type="ECO:0000313" key="1">
    <source>
        <dbReference type="EMBL" id="HJC48535.1"/>
    </source>
</evidence>
<proteinExistence type="predicted"/>
<dbReference type="InterPro" id="IPR054221">
    <property type="entry name" value="DUF6941"/>
</dbReference>
<organism evidence="1 2">
    <name type="scientific">Candidatus Lachnoclostridium pullistercoris</name>
    <dbReference type="NCBI Taxonomy" id="2838632"/>
    <lineage>
        <taxon>Bacteria</taxon>
        <taxon>Bacillati</taxon>
        <taxon>Bacillota</taxon>
        <taxon>Clostridia</taxon>
        <taxon>Lachnospirales</taxon>
        <taxon>Lachnospiraceae</taxon>
    </lineage>
</organism>
<name>A0A9D2PD29_9FIRM</name>